<keyword evidence="7" id="KW-0131">Cell cycle</keyword>
<comment type="pathway">
    <text evidence="7">Cell wall biogenesis; peptidoglycan biosynthesis.</text>
</comment>
<evidence type="ECO:0000256" key="1">
    <source>
        <dbReference type="ARBA" id="ARBA00004141"/>
    </source>
</evidence>
<dbReference type="HAMAP" id="MF_00038">
    <property type="entry name" value="MraY"/>
    <property type="match status" value="1"/>
</dbReference>
<dbReference type="PANTHER" id="PTHR22926:SF5">
    <property type="entry name" value="PHOSPHO-N-ACETYLMURAMOYL-PENTAPEPTIDE-TRANSFERASE HOMOLOG"/>
    <property type="match status" value="1"/>
</dbReference>
<dbReference type="UniPathway" id="UPA00219"/>
<evidence type="ECO:0000256" key="5">
    <source>
        <dbReference type="ARBA" id="ARBA00022989"/>
    </source>
</evidence>
<feature type="transmembrane region" description="Helical" evidence="7">
    <location>
        <begin position="154"/>
        <end position="173"/>
    </location>
</feature>
<feature type="transmembrane region" description="Helical" evidence="7">
    <location>
        <begin position="49"/>
        <end position="72"/>
    </location>
</feature>
<comment type="similarity">
    <text evidence="2 7">Belongs to the glycosyltransferase 4 family. MraY subfamily.</text>
</comment>
<keyword evidence="4 7" id="KW-0812">Transmembrane</keyword>
<comment type="catalytic activity">
    <reaction evidence="7">
        <text>UDP-N-acetyl-alpha-D-muramoyl-L-alanyl-gamma-D-glutamyl-meso-2,6-diaminopimeloyl-D-alanyl-D-alanine + di-trans,octa-cis-undecaprenyl phosphate = di-trans,octa-cis-undecaprenyl diphospho-N-acetyl-alpha-D-muramoyl-L-alanyl-D-glutamyl-meso-2,6-diaminopimeloyl-D-alanyl-D-alanine + UMP</text>
        <dbReference type="Rhea" id="RHEA:28386"/>
        <dbReference type="ChEBI" id="CHEBI:57865"/>
        <dbReference type="ChEBI" id="CHEBI:60392"/>
        <dbReference type="ChEBI" id="CHEBI:61386"/>
        <dbReference type="ChEBI" id="CHEBI:61387"/>
        <dbReference type="EC" id="2.7.8.13"/>
    </reaction>
</comment>
<dbReference type="GO" id="GO:0071555">
    <property type="term" value="P:cell wall organization"/>
    <property type="evidence" value="ECO:0007669"/>
    <property type="project" value="UniProtKB-KW"/>
</dbReference>
<comment type="cofactor">
    <cofactor evidence="7 9">
        <name>Mg(2+)</name>
        <dbReference type="ChEBI" id="CHEBI:18420"/>
    </cofactor>
</comment>
<dbReference type="Pfam" id="PF00953">
    <property type="entry name" value="Glycos_transf_4"/>
    <property type="match status" value="1"/>
</dbReference>
<accession>A0A265NEE9</accession>
<dbReference type="OrthoDB" id="9805475at2"/>
<organism evidence="10 11">
    <name type="scientific">Virgibacillus indicus</name>
    <dbReference type="NCBI Taxonomy" id="2024554"/>
    <lineage>
        <taxon>Bacteria</taxon>
        <taxon>Bacillati</taxon>
        <taxon>Bacillota</taxon>
        <taxon>Bacilli</taxon>
        <taxon>Bacillales</taxon>
        <taxon>Bacillaceae</taxon>
        <taxon>Virgibacillus</taxon>
    </lineage>
</organism>
<keyword evidence="7 9" id="KW-0479">Metal-binding</keyword>
<dbReference type="GO" id="GO:0051992">
    <property type="term" value="F:UDP-N-acetylmuramoyl-L-alanyl-D-glutamyl-meso-2,6-diaminopimelyl-D-alanyl-D-alanine:undecaprenyl-phosphate transferase activity"/>
    <property type="evidence" value="ECO:0007669"/>
    <property type="project" value="RHEA"/>
</dbReference>
<dbReference type="InterPro" id="IPR003524">
    <property type="entry name" value="PNAcMuramoyl-5peptid_Trfase"/>
</dbReference>
<keyword evidence="7" id="KW-0133">Cell shape</keyword>
<dbReference type="EMBL" id="NPMS01000001">
    <property type="protein sequence ID" value="OZU90408.1"/>
    <property type="molecule type" value="Genomic_DNA"/>
</dbReference>
<dbReference type="PROSITE" id="PS01348">
    <property type="entry name" value="MRAY_2"/>
    <property type="match status" value="1"/>
</dbReference>
<proteinExistence type="inferred from homology"/>
<evidence type="ECO:0000256" key="4">
    <source>
        <dbReference type="ARBA" id="ARBA00022692"/>
    </source>
</evidence>
<comment type="subcellular location">
    <subcellularLocation>
        <location evidence="7">Cell membrane</location>
        <topology evidence="7">Multi-pass membrane protein</topology>
    </subcellularLocation>
    <subcellularLocation>
        <location evidence="1">Membrane</location>
        <topology evidence="1">Multi-pass membrane protein</topology>
    </subcellularLocation>
</comment>
<evidence type="ECO:0000256" key="9">
    <source>
        <dbReference type="PIRSR" id="PIRSR600715-1"/>
    </source>
</evidence>
<feature type="transmembrane region" description="Helical" evidence="7">
    <location>
        <begin position="6"/>
        <end position="28"/>
    </location>
</feature>
<keyword evidence="7" id="KW-0961">Cell wall biogenesis/degradation</keyword>
<dbReference type="GO" id="GO:0008360">
    <property type="term" value="P:regulation of cell shape"/>
    <property type="evidence" value="ECO:0007669"/>
    <property type="project" value="UniProtKB-KW"/>
</dbReference>
<evidence type="ECO:0000256" key="2">
    <source>
        <dbReference type="ARBA" id="ARBA00005583"/>
    </source>
</evidence>
<sequence length="327" mass="35595">MNISVLLLTIAIAFLITVLLSPIFIPFLRRLKFGQSIREEGPESHMKKTGTPTMGGLMIVFSIIITSLIMAVKVSSAVGYELWLLIFVLFGYGLLGFLDDFIKVVMKRNLGLTSKQKMLGQIVIALVFYFILRIQDFPTYIQIPGTNIQWELGWGYAILIIFMLVGASNAVNLTDGLDGLLAGTAAIAFGAFGILAWYGFPESNVTIFALAAVGALLGFLVFNAHPAKVFMGDTGSLALGGAIAAVAILTKLEIILVIIGGVFVIETLSVIIQVVSFKTTGKRVFKMSPLHHHYELLGWSEWRVVTTFWLIGLIFAALGIYIEVGLG</sequence>
<keyword evidence="6 7" id="KW-0472">Membrane</keyword>
<feature type="transmembrane region" description="Helical" evidence="7">
    <location>
        <begin position="302"/>
        <end position="322"/>
    </location>
</feature>
<dbReference type="CDD" id="cd06852">
    <property type="entry name" value="GT_MraY"/>
    <property type="match status" value="1"/>
</dbReference>
<dbReference type="GO" id="GO:0008963">
    <property type="term" value="F:phospho-N-acetylmuramoyl-pentapeptide-transferase activity"/>
    <property type="evidence" value="ECO:0007669"/>
    <property type="project" value="UniProtKB-UniRule"/>
</dbReference>
<keyword evidence="3 7" id="KW-0808">Transferase</keyword>
<keyword evidence="11" id="KW-1185">Reference proteome</keyword>
<keyword evidence="5 7" id="KW-1133">Transmembrane helix</keyword>
<evidence type="ECO:0000313" key="11">
    <source>
        <dbReference type="Proteomes" id="UP000216498"/>
    </source>
</evidence>
<keyword evidence="7" id="KW-1003">Cell membrane</keyword>
<dbReference type="GO" id="GO:0046872">
    <property type="term" value="F:metal ion binding"/>
    <property type="evidence" value="ECO:0007669"/>
    <property type="project" value="UniProtKB-KW"/>
</dbReference>
<keyword evidence="7 9" id="KW-0460">Magnesium</keyword>
<dbReference type="RefSeq" id="WP_094884001.1">
    <property type="nucleotide sequence ID" value="NZ_NPMS01000001.1"/>
</dbReference>
<dbReference type="GO" id="GO:0005886">
    <property type="term" value="C:plasma membrane"/>
    <property type="evidence" value="ECO:0007669"/>
    <property type="project" value="UniProtKB-SubCell"/>
</dbReference>
<evidence type="ECO:0000313" key="10">
    <source>
        <dbReference type="EMBL" id="OZU90408.1"/>
    </source>
</evidence>
<dbReference type="PROSITE" id="PS01347">
    <property type="entry name" value="MRAY_1"/>
    <property type="match status" value="1"/>
</dbReference>
<protein>
    <recommendedName>
        <fullName evidence="7 8">Phospho-N-acetylmuramoyl-pentapeptide-transferase</fullName>
        <ecNumber evidence="7 8">2.7.8.13</ecNumber>
    </recommendedName>
    <alternativeName>
        <fullName evidence="7">UDP-MurNAc-pentapeptide phosphotransferase</fullName>
    </alternativeName>
</protein>
<reference evidence="10 11" key="1">
    <citation type="submission" date="2017-08" db="EMBL/GenBank/DDBJ databases">
        <title>Virgibacillus indicus sp. nov. and Virgibacillus profoundi sp. nov, two moderately halophilic bacteria isolated from marine sediment by using the Microfluidic Streak Plate.</title>
        <authorList>
            <person name="Xu B."/>
            <person name="Hu B."/>
            <person name="Wang J."/>
            <person name="Zhu Y."/>
            <person name="Huang L."/>
            <person name="Du W."/>
            <person name="Huang Y."/>
        </authorList>
    </citation>
    <scope>NUCLEOTIDE SEQUENCE [LARGE SCALE GENOMIC DNA]</scope>
    <source>
        <strain evidence="10 11">IO3-P2-C2</strain>
    </source>
</reference>
<comment type="caution">
    <text evidence="10">The sequence shown here is derived from an EMBL/GenBank/DDBJ whole genome shotgun (WGS) entry which is preliminary data.</text>
</comment>
<dbReference type="GO" id="GO:0051301">
    <property type="term" value="P:cell division"/>
    <property type="evidence" value="ECO:0007669"/>
    <property type="project" value="UniProtKB-KW"/>
</dbReference>
<dbReference type="InterPro" id="IPR000715">
    <property type="entry name" value="Glycosyl_transferase_4"/>
</dbReference>
<feature type="transmembrane region" description="Helical" evidence="7">
    <location>
        <begin position="118"/>
        <end position="134"/>
    </location>
</feature>
<name>A0A265NEE9_9BACI</name>
<feature type="transmembrane region" description="Helical" evidence="7">
    <location>
        <begin position="229"/>
        <end position="248"/>
    </location>
</feature>
<dbReference type="PANTHER" id="PTHR22926">
    <property type="entry name" value="PHOSPHO-N-ACETYLMURAMOYL-PENTAPEPTIDE-TRANSFERASE"/>
    <property type="match status" value="1"/>
</dbReference>
<evidence type="ECO:0000256" key="8">
    <source>
        <dbReference type="NCBIfam" id="TIGR00445"/>
    </source>
</evidence>
<evidence type="ECO:0000256" key="3">
    <source>
        <dbReference type="ARBA" id="ARBA00022679"/>
    </source>
</evidence>
<feature type="transmembrane region" description="Helical" evidence="7">
    <location>
        <begin position="180"/>
        <end position="199"/>
    </location>
</feature>
<feature type="transmembrane region" description="Helical" evidence="7">
    <location>
        <begin position="78"/>
        <end position="98"/>
    </location>
</feature>
<gene>
    <name evidence="7" type="primary">mraY</name>
    <name evidence="10" type="ORF">CIL03_04480</name>
</gene>
<feature type="transmembrane region" description="Helical" evidence="7">
    <location>
        <begin position="254"/>
        <end position="277"/>
    </location>
</feature>
<keyword evidence="7" id="KW-0573">Peptidoglycan synthesis</keyword>
<comment type="function">
    <text evidence="7">Catalyzes the initial step of the lipid cycle reactions in the biosynthesis of the cell wall peptidoglycan: transfers peptidoglycan precursor phospho-MurNAc-pentapeptide from UDP-MurNAc-pentapeptide onto the lipid carrier undecaprenyl phosphate, yielding undecaprenyl-pyrophosphoryl-MurNAc-pentapeptide, known as lipid I.</text>
</comment>
<keyword evidence="7" id="KW-0132">Cell division</keyword>
<feature type="transmembrane region" description="Helical" evidence="7">
    <location>
        <begin position="205"/>
        <end position="222"/>
    </location>
</feature>
<feature type="binding site" evidence="9">
    <location>
        <position position="233"/>
    </location>
    <ligand>
        <name>Mg(2+)</name>
        <dbReference type="ChEBI" id="CHEBI:18420"/>
    </ligand>
</feature>
<dbReference type="EC" id="2.7.8.13" evidence="7 8"/>
<evidence type="ECO:0000256" key="6">
    <source>
        <dbReference type="ARBA" id="ARBA00023136"/>
    </source>
</evidence>
<dbReference type="GO" id="GO:0009252">
    <property type="term" value="P:peptidoglycan biosynthetic process"/>
    <property type="evidence" value="ECO:0007669"/>
    <property type="project" value="UniProtKB-UniRule"/>
</dbReference>
<feature type="binding site" evidence="9">
    <location>
        <position position="172"/>
    </location>
    <ligand>
        <name>Mg(2+)</name>
        <dbReference type="ChEBI" id="CHEBI:18420"/>
    </ligand>
</feature>
<dbReference type="NCBIfam" id="TIGR00445">
    <property type="entry name" value="mraY"/>
    <property type="match status" value="1"/>
</dbReference>
<dbReference type="InterPro" id="IPR018480">
    <property type="entry name" value="PNAcMuramoyl-5peptid_Trfase_CS"/>
</dbReference>
<dbReference type="Proteomes" id="UP000216498">
    <property type="component" value="Unassembled WGS sequence"/>
</dbReference>
<dbReference type="AlphaFoldDB" id="A0A265NEE9"/>
<evidence type="ECO:0000256" key="7">
    <source>
        <dbReference type="HAMAP-Rule" id="MF_00038"/>
    </source>
</evidence>